<dbReference type="EMBL" id="KK100538">
    <property type="protein sequence ID" value="KIZ05228.1"/>
    <property type="molecule type" value="Genomic_DNA"/>
</dbReference>
<dbReference type="KEGG" id="mng:MNEG_2730"/>
<dbReference type="RefSeq" id="XP_013904247.1">
    <property type="nucleotide sequence ID" value="XM_014048793.1"/>
</dbReference>
<dbReference type="Pfam" id="PF16969">
    <property type="entry name" value="SRP68"/>
    <property type="match status" value="1"/>
</dbReference>
<evidence type="ECO:0000256" key="9">
    <source>
        <dbReference type="ARBA" id="ARBA00023242"/>
    </source>
</evidence>
<organism evidence="14 15">
    <name type="scientific">Monoraphidium neglectum</name>
    <dbReference type="NCBI Taxonomy" id="145388"/>
    <lineage>
        <taxon>Eukaryota</taxon>
        <taxon>Viridiplantae</taxon>
        <taxon>Chlorophyta</taxon>
        <taxon>core chlorophytes</taxon>
        <taxon>Chlorophyceae</taxon>
        <taxon>CS clade</taxon>
        <taxon>Sphaeropleales</taxon>
        <taxon>Selenastraceae</taxon>
        <taxon>Monoraphidium</taxon>
    </lineage>
</organism>
<evidence type="ECO:0000313" key="14">
    <source>
        <dbReference type="EMBL" id="KIZ05228.1"/>
    </source>
</evidence>
<dbReference type="Proteomes" id="UP000054498">
    <property type="component" value="Unassembled WGS sequence"/>
</dbReference>
<keyword evidence="15" id="KW-1185">Reference proteome</keyword>
<dbReference type="GO" id="GO:0005786">
    <property type="term" value="C:signal recognition particle, endoplasmic reticulum targeting"/>
    <property type="evidence" value="ECO:0007669"/>
    <property type="project" value="UniProtKB-KW"/>
</dbReference>
<evidence type="ECO:0000256" key="4">
    <source>
        <dbReference type="ARBA" id="ARBA00009352"/>
    </source>
</evidence>
<dbReference type="GO" id="GO:0030942">
    <property type="term" value="F:endoplasmic reticulum signal peptide binding"/>
    <property type="evidence" value="ECO:0007669"/>
    <property type="project" value="InterPro"/>
</dbReference>
<dbReference type="InterPro" id="IPR026258">
    <property type="entry name" value="SRP68"/>
</dbReference>
<evidence type="ECO:0000256" key="5">
    <source>
        <dbReference type="ARBA" id="ARBA00022490"/>
    </source>
</evidence>
<dbReference type="InterPro" id="IPR038253">
    <property type="entry name" value="SRP68_N_sf"/>
</dbReference>
<comment type="subcellular location">
    <subcellularLocation>
        <location evidence="2 12">Cytoplasm</location>
    </subcellularLocation>
    <subcellularLocation>
        <location evidence="1">Endoplasmic reticulum</location>
    </subcellularLocation>
    <subcellularLocation>
        <location evidence="3">Nucleus</location>
        <location evidence="3">Nucleolus</location>
    </subcellularLocation>
</comment>
<dbReference type="GO" id="GO:0006614">
    <property type="term" value="P:SRP-dependent cotranslational protein targeting to membrane"/>
    <property type="evidence" value="ECO:0007669"/>
    <property type="project" value="InterPro"/>
</dbReference>
<evidence type="ECO:0000256" key="6">
    <source>
        <dbReference type="ARBA" id="ARBA00022824"/>
    </source>
</evidence>
<dbReference type="GO" id="GO:0005829">
    <property type="term" value="C:cytosol"/>
    <property type="evidence" value="ECO:0007669"/>
    <property type="project" value="UniProtKB-ARBA"/>
</dbReference>
<comment type="similarity">
    <text evidence="4 12">Belongs to the SRP68 family.</text>
</comment>
<keyword evidence="10 12" id="KW-0687">Ribonucleoprotein</keyword>
<sequence>MEVDNAPAALGSQISLNILQTIRTAQTQNGLKHGDYGRYRIYCARRLRSLYKALKFQHGKGRYQKRKLEIGMITEARWLLIPLVSAERAWAQGMEIKKDNEDRPLQHRRHHSIRRLTKASAWAAELARFAAEVCDTRSALEAEAYSAWMAGNVLLEKEVDWGRALAHFARAKKLFGELAKVGDLDSQGLCGAMVEEIEPSIRFCDYQIKRGGGAASDAADLLAGLGGGEGDGEGGARGLLQSKLAALQAEAQVQQSAATSSFEWRGQSHPVRVALHSARELAVALEASGGEGMEVDGGAEEGGGADARLAAFDRAINALAEARAAVRALAKANAAGDGGGESALEELAALEKAISGALLERTLQRGEEQVERAEARFEAANARAAAGKRGAGRQERGAKPEDLLRMHETLMHHCEELGELASSMGGRQGEALSDVAAARGAAYAAGRCYYVAHTYLAGDKRPEAAALFGRCAEGRVEEAREKLEDLPKLEAAARSALPRLSALAAKANAWRLVAAAEAAAEAAAAGEDARRGIAGIGLDTQAGGGTRYLSEGLDTWEAYGGTGSGKGARLCAVPFPLQAAPGRPIMLDTAASGVEYPSLAHRLRAKKAAAAAASQGTSTFARIFGWGTSSGGAK</sequence>
<dbReference type="GO" id="GO:0005730">
    <property type="term" value="C:nucleolus"/>
    <property type="evidence" value="ECO:0007669"/>
    <property type="project" value="UniProtKB-SubCell"/>
</dbReference>
<comment type="function">
    <text evidence="12">Component of the signal recognition particle (SRP) complex, a ribonucleoprotein complex that mediates the cotranslational targeting of secretory and membrane proteins to the endoplasmic reticulum (ER). The SRP complex interacts with the signal sequence in nascent secretory and membrane proteins and directs them to the membrane of the ER.</text>
</comment>
<dbReference type="FunFam" id="1.10.3450.40:FF:000001">
    <property type="entry name" value="Signal recognition particle subunit SRP68"/>
    <property type="match status" value="1"/>
</dbReference>
<protein>
    <recommendedName>
        <fullName evidence="11 12">Signal recognition particle subunit SRP68</fullName>
        <shortName evidence="12">SRP68</shortName>
    </recommendedName>
</protein>
<reference evidence="14 15" key="1">
    <citation type="journal article" date="2013" name="BMC Genomics">
        <title>Reconstruction of the lipid metabolism for the microalga Monoraphidium neglectum from its genome sequence reveals characteristics suitable for biofuel production.</title>
        <authorList>
            <person name="Bogen C."/>
            <person name="Al-Dilaimi A."/>
            <person name="Albersmeier A."/>
            <person name="Wichmann J."/>
            <person name="Grundmann M."/>
            <person name="Rupp O."/>
            <person name="Lauersen K.J."/>
            <person name="Blifernez-Klassen O."/>
            <person name="Kalinowski J."/>
            <person name="Goesmann A."/>
            <person name="Mussgnug J.H."/>
            <person name="Kruse O."/>
        </authorList>
    </citation>
    <scope>NUCLEOTIDE SEQUENCE [LARGE SCALE GENOMIC DNA]</scope>
    <source>
        <strain evidence="14 15">SAG 48.87</strain>
    </source>
</reference>
<dbReference type="GO" id="GO:0008312">
    <property type="term" value="F:7S RNA binding"/>
    <property type="evidence" value="ECO:0007669"/>
    <property type="project" value="InterPro"/>
</dbReference>
<proteinExistence type="inferred from homology"/>
<dbReference type="OrthoDB" id="10255118at2759"/>
<dbReference type="GO" id="GO:0005783">
    <property type="term" value="C:endoplasmic reticulum"/>
    <property type="evidence" value="ECO:0007669"/>
    <property type="project" value="UniProtKB-SubCell"/>
</dbReference>
<dbReference type="STRING" id="145388.A0A0D2K489"/>
<dbReference type="CDD" id="cd15481">
    <property type="entry name" value="SRP68-RBD"/>
    <property type="match status" value="1"/>
</dbReference>
<evidence type="ECO:0000256" key="7">
    <source>
        <dbReference type="ARBA" id="ARBA00022884"/>
    </source>
</evidence>
<keyword evidence="9" id="KW-0539">Nucleus</keyword>
<dbReference type="PIRSF" id="PIRSF038995">
    <property type="entry name" value="SRP68"/>
    <property type="match status" value="1"/>
</dbReference>
<dbReference type="GeneID" id="25735608"/>
<dbReference type="PANTHER" id="PTHR12860:SF0">
    <property type="entry name" value="SIGNAL RECOGNITION PARTICLE SUBUNIT SRP68"/>
    <property type="match status" value="1"/>
</dbReference>
<dbReference type="Gene3D" id="1.10.3450.40">
    <property type="entry name" value="Signal recognition particle, SRP68 subunit, RNA-binding domain"/>
    <property type="match status" value="1"/>
</dbReference>
<evidence type="ECO:0000256" key="8">
    <source>
        <dbReference type="ARBA" id="ARBA00023135"/>
    </source>
</evidence>
<evidence type="ECO:0000256" key="10">
    <source>
        <dbReference type="ARBA" id="ARBA00023274"/>
    </source>
</evidence>
<keyword evidence="5 12" id="KW-0963">Cytoplasm</keyword>
<keyword evidence="13" id="KW-0175">Coiled coil</keyword>
<accession>A0A0D2K489</accession>
<keyword evidence="7 12" id="KW-0694">RNA-binding</keyword>
<dbReference type="InterPro" id="IPR034652">
    <property type="entry name" value="SRP68-RBD"/>
</dbReference>
<dbReference type="PANTHER" id="PTHR12860">
    <property type="entry name" value="SIGNAL RECOGNITION PARTICLE 68 KDA PROTEIN"/>
    <property type="match status" value="1"/>
</dbReference>
<keyword evidence="8 12" id="KW-0733">Signal recognition particle</keyword>
<feature type="coiled-coil region" evidence="13">
    <location>
        <begin position="356"/>
        <end position="383"/>
    </location>
</feature>
<evidence type="ECO:0000256" key="11">
    <source>
        <dbReference type="ARBA" id="ARBA00029498"/>
    </source>
</evidence>
<evidence type="ECO:0000256" key="2">
    <source>
        <dbReference type="ARBA" id="ARBA00004496"/>
    </source>
</evidence>
<evidence type="ECO:0000256" key="12">
    <source>
        <dbReference type="PIRNR" id="PIRNR038995"/>
    </source>
</evidence>
<name>A0A0D2K489_9CHLO</name>
<evidence type="ECO:0000313" key="15">
    <source>
        <dbReference type="Proteomes" id="UP000054498"/>
    </source>
</evidence>
<evidence type="ECO:0000256" key="13">
    <source>
        <dbReference type="SAM" id="Coils"/>
    </source>
</evidence>
<gene>
    <name evidence="14" type="ORF">MNEG_2730</name>
</gene>
<dbReference type="AlphaFoldDB" id="A0A0D2K489"/>
<evidence type="ECO:0000256" key="3">
    <source>
        <dbReference type="ARBA" id="ARBA00004604"/>
    </source>
</evidence>
<evidence type="ECO:0000256" key="1">
    <source>
        <dbReference type="ARBA" id="ARBA00004240"/>
    </source>
</evidence>
<keyword evidence="6" id="KW-0256">Endoplasmic reticulum</keyword>
<dbReference type="GO" id="GO:0005047">
    <property type="term" value="F:signal recognition particle binding"/>
    <property type="evidence" value="ECO:0007669"/>
    <property type="project" value="InterPro"/>
</dbReference>